<sequence length="243" mass="27719">MIKKCIKVELLKLRHSHIWLILIILPIVSILIGGANFYFNQGILQNEWYSLWTQVSLFYGEFFLPILISILCAYVCRLEHMNKNWNTVMTAPVSISSIFISKLLIVGFLTFLVQTFFISFYLLSGKLFGFSSPLPKELFGWMFRGWLASISIGSIQLWISIRIRSFAVPIGICVCATFIGLGIYVMKFGMFFPYSFFTIGMGVLSQESLTIVENATFILINLIFISTFSYLTITKLTKTDIIA</sequence>
<keyword evidence="1" id="KW-0472">Membrane</keyword>
<dbReference type="Pfam" id="PF12730">
    <property type="entry name" value="ABC2_membrane_4"/>
    <property type="match status" value="1"/>
</dbReference>
<keyword evidence="1" id="KW-1133">Transmembrane helix</keyword>
<feature type="transmembrane region" description="Helical" evidence="1">
    <location>
        <begin position="20"/>
        <end position="39"/>
    </location>
</feature>
<feature type="transmembrane region" description="Helical" evidence="1">
    <location>
        <begin position="97"/>
        <end position="121"/>
    </location>
</feature>
<feature type="transmembrane region" description="Helical" evidence="1">
    <location>
        <begin position="215"/>
        <end position="233"/>
    </location>
</feature>
<proteinExistence type="predicted"/>
<feature type="transmembrane region" description="Helical" evidence="1">
    <location>
        <begin position="51"/>
        <end position="76"/>
    </location>
</feature>
<dbReference type="CDD" id="cd21809">
    <property type="entry name" value="ABC-2_lan_permease-like"/>
    <property type="match status" value="1"/>
</dbReference>
<protein>
    <submittedName>
        <fullName evidence="2">ABC-2 transporter family protein</fullName>
    </submittedName>
</protein>
<dbReference type="AlphaFoldDB" id="A0A0C1QV91"/>
<dbReference type="PANTHER" id="PTHR37305">
    <property type="entry name" value="INTEGRAL MEMBRANE PROTEIN-RELATED"/>
    <property type="match status" value="1"/>
</dbReference>
<dbReference type="RefSeq" id="WP_186269522.1">
    <property type="nucleotide sequence ID" value="NZ_AYSO01000020.1"/>
</dbReference>
<evidence type="ECO:0000313" key="2">
    <source>
        <dbReference type="EMBL" id="KIE44927.1"/>
    </source>
</evidence>
<dbReference type="EMBL" id="AYSO01000020">
    <property type="protein sequence ID" value="KIE44927.1"/>
    <property type="molecule type" value="Genomic_DNA"/>
</dbReference>
<organism evidence="2 3">
    <name type="scientific">Clostridium argentinense CDC 2741</name>
    <dbReference type="NCBI Taxonomy" id="1418104"/>
    <lineage>
        <taxon>Bacteria</taxon>
        <taxon>Bacillati</taxon>
        <taxon>Bacillota</taxon>
        <taxon>Clostridia</taxon>
        <taxon>Eubacteriales</taxon>
        <taxon>Clostridiaceae</taxon>
        <taxon>Clostridium</taxon>
    </lineage>
</organism>
<comment type="caution">
    <text evidence="2">The sequence shown here is derived from an EMBL/GenBank/DDBJ whole genome shotgun (WGS) entry which is preliminary data.</text>
</comment>
<gene>
    <name evidence="2" type="ORF">U732_771</name>
</gene>
<feature type="transmembrane region" description="Helical" evidence="1">
    <location>
        <begin position="166"/>
        <end position="186"/>
    </location>
</feature>
<dbReference type="STRING" id="29341.RSJ17_06655"/>
<keyword evidence="3" id="KW-1185">Reference proteome</keyword>
<evidence type="ECO:0000256" key="1">
    <source>
        <dbReference type="SAM" id="Phobius"/>
    </source>
</evidence>
<evidence type="ECO:0000313" key="3">
    <source>
        <dbReference type="Proteomes" id="UP000031366"/>
    </source>
</evidence>
<accession>A0A0C1QV91</accession>
<feature type="transmembrane region" description="Helical" evidence="1">
    <location>
        <begin position="141"/>
        <end position="159"/>
    </location>
</feature>
<dbReference type="Proteomes" id="UP000031366">
    <property type="component" value="Unassembled WGS sequence"/>
</dbReference>
<dbReference type="PANTHER" id="PTHR37305:SF1">
    <property type="entry name" value="MEMBRANE PROTEIN"/>
    <property type="match status" value="1"/>
</dbReference>
<keyword evidence="1" id="KW-0812">Transmembrane</keyword>
<name>A0A0C1QV91_9CLOT</name>
<reference evidence="2 3" key="1">
    <citation type="journal article" date="2015" name="Infect. Genet. Evol.">
        <title>Genomic sequences of six botulinum neurotoxin-producing strains representing three clostridial species illustrate the mobility and diversity of botulinum neurotoxin genes.</title>
        <authorList>
            <person name="Smith T.J."/>
            <person name="Hill K.K."/>
            <person name="Xie G."/>
            <person name="Foley B.T."/>
            <person name="Williamson C.H."/>
            <person name="Foster J.T."/>
            <person name="Johnson S.L."/>
            <person name="Chertkov O."/>
            <person name="Teshima H."/>
            <person name="Gibbons H.S."/>
            <person name="Johnsky L.A."/>
            <person name="Karavis M.A."/>
            <person name="Smith L.A."/>
        </authorList>
    </citation>
    <scope>NUCLEOTIDE SEQUENCE [LARGE SCALE GENOMIC DNA]</scope>
    <source>
        <strain evidence="2 3">CDC 2741</strain>
    </source>
</reference>